<organism evidence="8 9">
    <name type="scientific">Xyrichtys novacula</name>
    <name type="common">Pearly razorfish</name>
    <name type="synonym">Hemipteronotus novacula</name>
    <dbReference type="NCBI Taxonomy" id="13765"/>
    <lineage>
        <taxon>Eukaryota</taxon>
        <taxon>Metazoa</taxon>
        <taxon>Chordata</taxon>
        <taxon>Craniata</taxon>
        <taxon>Vertebrata</taxon>
        <taxon>Euteleostomi</taxon>
        <taxon>Actinopterygii</taxon>
        <taxon>Neopterygii</taxon>
        <taxon>Teleostei</taxon>
        <taxon>Neoteleostei</taxon>
        <taxon>Acanthomorphata</taxon>
        <taxon>Eupercaria</taxon>
        <taxon>Labriformes</taxon>
        <taxon>Labridae</taxon>
        <taxon>Xyrichtys</taxon>
    </lineage>
</organism>
<protein>
    <submittedName>
        <fullName evidence="8">Uncharacterized protein si:cabz01074946.1 isoform X2</fullName>
    </submittedName>
</protein>
<name>A0AAV1HJL2_XYRNO</name>
<comment type="subcellular location">
    <subcellularLocation>
        <location evidence="1">Membrane</location>
    </subcellularLocation>
</comment>
<proteinExistence type="predicted"/>
<dbReference type="Gene3D" id="2.60.40.10">
    <property type="entry name" value="Immunoglobulins"/>
    <property type="match status" value="2"/>
</dbReference>
<dbReference type="InterPro" id="IPR007110">
    <property type="entry name" value="Ig-like_dom"/>
</dbReference>
<feature type="chain" id="PRO_5043751670" evidence="6">
    <location>
        <begin position="21"/>
        <end position="258"/>
    </location>
</feature>
<keyword evidence="4" id="KW-0325">Glycoprotein</keyword>
<feature type="transmembrane region" description="Helical" evidence="5">
    <location>
        <begin position="228"/>
        <end position="247"/>
    </location>
</feature>
<keyword evidence="2 6" id="KW-0732">Signal</keyword>
<dbReference type="GO" id="GO:0016020">
    <property type="term" value="C:membrane"/>
    <property type="evidence" value="ECO:0007669"/>
    <property type="project" value="UniProtKB-SubCell"/>
</dbReference>
<evidence type="ECO:0000256" key="4">
    <source>
        <dbReference type="ARBA" id="ARBA00023180"/>
    </source>
</evidence>
<dbReference type="InterPro" id="IPR036179">
    <property type="entry name" value="Ig-like_dom_sf"/>
</dbReference>
<dbReference type="Proteomes" id="UP001178508">
    <property type="component" value="Chromosome 23"/>
</dbReference>
<evidence type="ECO:0000256" key="1">
    <source>
        <dbReference type="ARBA" id="ARBA00004370"/>
    </source>
</evidence>
<evidence type="ECO:0000259" key="7">
    <source>
        <dbReference type="PROSITE" id="PS50835"/>
    </source>
</evidence>
<gene>
    <name evidence="8" type="ORF">XNOV1_A004717</name>
</gene>
<evidence type="ECO:0000256" key="3">
    <source>
        <dbReference type="ARBA" id="ARBA00023136"/>
    </source>
</evidence>
<dbReference type="EMBL" id="OY660886">
    <property type="protein sequence ID" value="CAJ1086061.1"/>
    <property type="molecule type" value="Genomic_DNA"/>
</dbReference>
<dbReference type="PANTHER" id="PTHR12080">
    <property type="entry name" value="SIGNALING LYMPHOCYTIC ACTIVATION MOLECULE"/>
    <property type="match status" value="1"/>
</dbReference>
<dbReference type="InterPro" id="IPR015631">
    <property type="entry name" value="CD2/SLAM_rcpt"/>
</dbReference>
<dbReference type="InterPro" id="IPR013783">
    <property type="entry name" value="Ig-like_fold"/>
</dbReference>
<feature type="signal peptide" evidence="6">
    <location>
        <begin position="1"/>
        <end position="20"/>
    </location>
</feature>
<feature type="domain" description="Ig-like" evidence="7">
    <location>
        <begin position="129"/>
        <end position="210"/>
    </location>
</feature>
<evidence type="ECO:0000313" key="8">
    <source>
        <dbReference type="EMBL" id="CAJ1086061.1"/>
    </source>
</evidence>
<evidence type="ECO:0000256" key="6">
    <source>
        <dbReference type="SAM" id="SignalP"/>
    </source>
</evidence>
<keyword evidence="9" id="KW-1185">Reference proteome</keyword>
<evidence type="ECO:0000256" key="2">
    <source>
        <dbReference type="ARBA" id="ARBA00022729"/>
    </source>
</evidence>
<keyword evidence="3 5" id="KW-0472">Membrane</keyword>
<keyword evidence="5" id="KW-0812">Transmembrane</keyword>
<sequence length="258" mass="28891">MKRLTVSLLLLQAVCSISNAEPPINKMGYLGGNITLPSGADPTWKFSSVEWSIFSNTTLIATYHDGVENTEWLDRYKGRLSLNTTTGDLTINRLTEKDNMVFTVDFTNTENKDSSNRIHLTVKKRLQPPNIWIISKTPVEGGCWIVLDCSSSDKDVHFSWQTRSSSVDVFNKIDADGNSANLVVFLNTTHNGAEVTCISSSHMRNSSNVVALKCDDVKPPPPRCHDISFFWVGFFVGFLCLPFIYFLKVKLCPDQETL</sequence>
<dbReference type="AlphaFoldDB" id="A0AAV1HJL2"/>
<dbReference type="GO" id="GO:0005911">
    <property type="term" value="C:cell-cell junction"/>
    <property type="evidence" value="ECO:0007669"/>
    <property type="project" value="TreeGrafter"/>
</dbReference>
<dbReference type="SUPFAM" id="SSF48726">
    <property type="entry name" value="Immunoglobulin"/>
    <property type="match status" value="1"/>
</dbReference>
<keyword evidence="5" id="KW-1133">Transmembrane helix</keyword>
<reference evidence="8" key="1">
    <citation type="submission" date="2023-08" db="EMBL/GenBank/DDBJ databases">
        <authorList>
            <person name="Alioto T."/>
            <person name="Alioto T."/>
            <person name="Gomez Garrido J."/>
        </authorList>
    </citation>
    <scope>NUCLEOTIDE SEQUENCE</scope>
</reference>
<evidence type="ECO:0000313" key="9">
    <source>
        <dbReference type="Proteomes" id="UP001178508"/>
    </source>
</evidence>
<evidence type="ECO:0000256" key="5">
    <source>
        <dbReference type="SAM" id="Phobius"/>
    </source>
</evidence>
<dbReference type="PANTHER" id="PTHR12080:SF59">
    <property type="entry name" value="HEPATIC AND GLIAL CELL ADHESION MOLECULE"/>
    <property type="match status" value="1"/>
</dbReference>
<dbReference type="PROSITE" id="PS50835">
    <property type="entry name" value="IG_LIKE"/>
    <property type="match status" value="1"/>
</dbReference>
<accession>A0AAV1HJL2</accession>